<protein>
    <submittedName>
        <fullName evidence="2">Hypothetical_protein</fullName>
    </submittedName>
</protein>
<dbReference type="EMBL" id="CATOUU010001022">
    <property type="protein sequence ID" value="CAI9967373.1"/>
    <property type="molecule type" value="Genomic_DNA"/>
</dbReference>
<gene>
    <name evidence="1" type="ORF">HINF_LOCUS55018</name>
    <name evidence="2" type="ORF">HINF_LOCUS69968</name>
</gene>
<dbReference type="EMBL" id="CAXDID020000517">
    <property type="protein sequence ID" value="CAL6099200.1"/>
    <property type="molecule type" value="Genomic_DNA"/>
</dbReference>
<evidence type="ECO:0000313" key="2">
    <source>
        <dbReference type="EMBL" id="CAL6099200.1"/>
    </source>
</evidence>
<dbReference type="Proteomes" id="UP001642409">
    <property type="component" value="Unassembled WGS sequence"/>
</dbReference>
<comment type="caution">
    <text evidence="1">The sequence shown here is derived from an EMBL/GenBank/DDBJ whole genome shotgun (WGS) entry which is preliminary data.</text>
</comment>
<reference evidence="2 3" key="2">
    <citation type="submission" date="2024-07" db="EMBL/GenBank/DDBJ databases">
        <authorList>
            <person name="Akdeniz Z."/>
        </authorList>
    </citation>
    <scope>NUCLEOTIDE SEQUENCE [LARGE SCALE GENOMIC DNA]</scope>
</reference>
<accession>A0AA86R0H8</accession>
<name>A0AA86R0H8_9EUKA</name>
<dbReference type="AlphaFoldDB" id="A0AA86R0H8"/>
<keyword evidence="3" id="KW-1185">Reference proteome</keyword>
<evidence type="ECO:0000313" key="3">
    <source>
        <dbReference type="Proteomes" id="UP001642409"/>
    </source>
</evidence>
<proteinExistence type="predicted"/>
<sequence>MFQVFQQKIQLLSSNISYLEHNDVFQIVDIDIKQVIEDIIFFVFILINIPINQTTNAGTQTSIKPKKVEIKCSSAKRSNTQTQPSQNRRIQITPRRTKLSIFKNKLL</sequence>
<organism evidence="1">
    <name type="scientific">Hexamita inflata</name>
    <dbReference type="NCBI Taxonomy" id="28002"/>
    <lineage>
        <taxon>Eukaryota</taxon>
        <taxon>Metamonada</taxon>
        <taxon>Diplomonadida</taxon>
        <taxon>Hexamitidae</taxon>
        <taxon>Hexamitinae</taxon>
        <taxon>Hexamita</taxon>
    </lineage>
</organism>
<evidence type="ECO:0000313" key="1">
    <source>
        <dbReference type="EMBL" id="CAI9967373.1"/>
    </source>
</evidence>
<reference evidence="1" key="1">
    <citation type="submission" date="2023-06" db="EMBL/GenBank/DDBJ databases">
        <authorList>
            <person name="Kurt Z."/>
        </authorList>
    </citation>
    <scope>NUCLEOTIDE SEQUENCE</scope>
</reference>